<evidence type="ECO:0000313" key="2">
    <source>
        <dbReference type="Proteomes" id="UP000179279"/>
    </source>
</evidence>
<dbReference type="Pfam" id="PF02686">
    <property type="entry name" value="GatC"/>
    <property type="match status" value="1"/>
</dbReference>
<accession>A0A1G1WYX2</accession>
<dbReference type="GO" id="GO:0006450">
    <property type="term" value="P:regulation of translational fidelity"/>
    <property type="evidence" value="ECO:0007669"/>
    <property type="project" value="InterPro"/>
</dbReference>
<dbReference type="InterPro" id="IPR036113">
    <property type="entry name" value="Asp/Glu-ADT_sf_sub_c"/>
</dbReference>
<comment type="caution">
    <text evidence="1">The sequence shown here is derived from an EMBL/GenBank/DDBJ whole genome shotgun (WGS) entry which is preliminary data.</text>
</comment>
<sequence>MGLEQIKHTAKLANLPLTESELKRFAVQVSEIVEFNIGHIEKIVTKNVQATAHTLGVKNRVRADETRPGFATKEALQNAKATHQSFFKVKAILDFSADKESE</sequence>
<dbReference type="Proteomes" id="UP000179279">
    <property type="component" value="Unassembled WGS sequence"/>
</dbReference>
<reference evidence="1 2" key="1">
    <citation type="journal article" date="2016" name="Nat. Commun.">
        <title>Thousands of microbial genomes shed light on interconnected biogeochemical processes in an aquifer system.</title>
        <authorList>
            <person name="Anantharaman K."/>
            <person name="Brown C.T."/>
            <person name="Hug L.A."/>
            <person name="Sharon I."/>
            <person name="Castelle C.J."/>
            <person name="Probst A.J."/>
            <person name="Thomas B.C."/>
            <person name="Singh A."/>
            <person name="Wilkins M.J."/>
            <person name="Karaoz U."/>
            <person name="Brodie E.L."/>
            <person name="Williams K.H."/>
            <person name="Hubbard S.S."/>
            <person name="Banfield J.F."/>
        </authorList>
    </citation>
    <scope>NUCLEOTIDE SEQUENCE [LARGE SCALE GENOMIC DNA]</scope>
</reference>
<organism evidence="1 2">
    <name type="scientific">Candidatus Woykebacteria bacterium RIFCSPLOWO2_01_FULL_41_12</name>
    <dbReference type="NCBI Taxonomy" id="1802604"/>
    <lineage>
        <taxon>Bacteria</taxon>
        <taxon>Candidatus Woykeibacteriota</taxon>
    </lineage>
</organism>
<proteinExistence type="predicted"/>
<dbReference type="NCBIfam" id="TIGR00135">
    <property type="entry name" value="gatC"/>
    <property type="match status" value="1"/>
</dbReference>
<dbReference type="Gene3D" id="1.10.20.60">
    <property type="entry name" value="Glu-tRNAGln amidotransferase C subunit, N-terminal domain"/>
    <property type="match status" value="1"/>
</dbReference>
<dbReference type="InterPro" id="IPR003837">
    <property type="entry name" value="GatC"/>
</dbReference>
<dbReference type="AlphaFoldDB" id="A0A1G1WYX2"/>
<gene>
    <name evidence="1" type="ORF">A3A57_00280</name>
</gene>
<evidence type="ECO:0008006" key="3">
    <source>
        <dbReference type="Google" id="ProtNLM"/>
    </source>
</evidence>
<dbReference type="EMBL" id="MHDA01000016">
    <property type="protein sequence ID" value="OGY32530.1"/>
    <property type="molecule type" value="Genomic_DNA"/>
</dbReference>
<name>A0A1G1WYX2_9BACT</name>
<evidence type="ECO:0000313" key="1">
    <source>
        <dbReference type="EMBL" id="OGY32530.1"/>
    </source>
</evidence>
<protein>
    <recommendedName>
        <fullName evidence="3">Aspartyl/glutamyl-tRNA(Asn/Gln) amidotransferase subunit C</fullName>
    </recommendedName>
</protein>
<dbReference type="SUPFAM" id="SSF141000">
    <property type="entry name" value="Glu-tRNAGln amidotransferase C subunit"/>
    <property type="match status" value="1"/>
</dbReference>